<evidence type="ECO:0000313" key="4">
    <source>
        <dbReference type="Proteomes" id="UP000076580"/>
    </source>
</evidence>
<gene>
    <name evidence="3" type="ORF">DCS_05476</name>
</gene>
<evidence type="ECO:0000313" key="3">
    <source>
        <dbReference type="EMBL" id="KYK58460.1"/>
    </source>
</evidence>
<sequence>MIFSDFYKGPRSPLAKLRHQPPQIQTEPLEETPDWLGAEYADLLSKDKTKQKEAVKRYLSDKVKTDWQFTWPAQPSATPPLEPERRPGQDDEAWTQAPPDEHQDDACQDAAHQGGGLAGLDGAVSDASDDDASDDDDARSVYSIVSEDAVHYRPRMEWTSDLSDDDETTVDPAVDAHPADASVPDKRTRRRRALREELSWNDGLACFEARRDAWTGARTVRVRHKPATPPSSSPRSPRRFFFLHSLSASPPSSAPVAAAPSADGSGTLSDGSSVAREGNGQELKRRQSSISDATSPRLHPVETLLPLGPPLLPPKNPLRASINPNVYLSLYDKVTLSNLQPACPVNLSDMVRSCVAGWKRDGEWPPRSSIAEHVMAARKKKRASAPSAGNDHHGTFTRRMSFGLLGRDDDDLRPAKGIRRSLQKALGIGPVPGVEPEPVKGG</sequence>
<dbReference type="EMBL" id="LAYC01000002">
    <property type="protein sequence ID" value="KYK58460.1"/>
    <property type="molecule type" value="Genomic_DNA"/>
</dbReference>
<feature type="compositionally biased region" description="Low complexity" evidence="1">
    <location>
        <begin position="170"/>
        <end position="182"/>
    </location>
</feature>
<feature type="domain" description="Gag1-like clamp" evidence="2">
    <location>
        <begin position="180"/>
        <end position="365"/>
    </location>
</feature>
<dbReference type="InParanoid" id="A0A151GMZ2"/>
<feature type="compositionally biased region" description="Basic and acidic residues" evidence="1">
    <location>
        <begin position="148"/>
        <end position="158"/>
    </location>
</feature>
<evidence type="ECO:0000256" key="1">
    <source>
        <dbReference type="SAM" id="MobiDB-lite"/>
    </source>
</evidence>
<name>A0A151GMZ2_DRECN</name>
<dbReference type="GeneID" id="63718119"/>
<dbReference type="PANTHER" id="PTHR28065:SF1">
    <property type="entry name" value="DUF4050 DOMAIN-CONTAINING PROTEIN"/>
    <property type="match status" value="1"/>
</dbReference>
<proteinExistence type="predicted"/>
<feature type="region of interest" description="Disordered" evidence="1">
    <location>
        <begin position="250"/>
        <end position="296"/>
    </location>
</feature>
<dbReference type="Proteomes" id="UP000076580">
    <property type="component" value="Chromosome 02"/>
</dbReference>
<feature type="region of interest" description="Disordered" evidence="1">
    <location>
        <begin position="68"/>
        <end position="190"/>
    </location>
</feature>
<dbReference type="RefSeq" id="XP_040657812.1">
    <property type="nucleotide sequence ID" value="XM_040802779.1"/>
</dbReference>
<feature type="compositionally biased region" description="Low complexity" evidence="1">
    <location>
        <begin position="250"/>
        <end position="262"/>
    </location>
</feature>
<dbReference type="InterPro" id="IPR025124">
    <property type="entry name" value="Gag1-like_clamp"/>
</dbReference>
<dbReference type="InterPro" id="IPR053274">
    <property type="entry name" value="Fluconazole_resistance"/>
</dbReference>
<evidence type="ECO:0000259" key="2">
    <source>
        <dbReference type="Pfam" id="PF13259"/>
    </source>
</evidence>
<organism evidence="3 4">
    <name type="scientific">Drechmeria coniospora</name>
    <name type="common">Nematophagous fungus</name>
    <name type="synonym">Meria coniospora</name>
    <dbReference type="NCBI Taxonomy" id="98403"/>
    <lineage>
        <taxon>Eukaryota</taxon>
        <taxon>Fungi</taxon>
        <taxon>Dikarya</taxon>
        <taxon>Ascomycota</taxon>
        <taxon>Pezizomycotina</taxon>
        <taxon>Sordariomycetes</taxon>
        <taxon>Hypocreomycetidae</taxon>
        <taxon>Hypocreales</taxon>
        <taxon>Ophiocordycipitaceae</taxon>
        <taxon>Drechmeria</taxon>
    </lineage>
</organism>
<keyword evidence="4" id="KW-1185">Reference proteome</keyword>
<dbReference type="STRING" id="98403.A0A151GMZ2"/>
<feature type="region of interest" description="Disordered" evidence="1">
    <location>
        <begin position="1"/>
        <end position="34"/>
    </location>
</feature>
<feature type="compositionally biased region" description="Acidic residues" evidence="1">
    <location>
        <begin position="127"/>
        <end position="137"/>
    </location>
</feature>
<dbReference type="AlphaFoldDB" id="A0A151GMZ2"/>
<comment type="caution">
    <text evidence="3">The sequence shown here is derived from an EMBL/GenBank/DDBJ whole genome shotgun (WGS) entry which is preliminary data.</text>
</comment>
<feature type="region of interest" description="Disordered" evidence="1">
    <location>
        <begin position="382"/>
        <end position="402"/>
    </location>
</feature>
<dbReference type="Pfam" id="PF13259">
    <property type="entry name" value="clamp_Gag1-like"/>
    <property type="match status" value="1"/>
</dbReference>
<dbReference type="PANTHER" id="PTHR28065">
    <property type="entry name" value="FREQUENIN"/>
    <property type="match status" value="1"/>
</dbReference>
<reference evidence="3 4" key="1">
    <citation type="journal article" date="2016" name="Sci. Rep.">
        <title>Insights into Adaptations to a Near-Obligate Nematode Endoparasitic Lifestyle from the Finished Genome of Drechmeria coniospora.</title>
        <authorList>
            <person name="Zhang L."/>
            <person name="Zhou Z."/>
            <person name="Guo Q."/>
            <person name="Fokkens L."/>
            <person name="Miskei M."/>
            <person name="Pocsi I."/>
            <person name="Zhang W."/>
            <person name="Chen M."/>
            <person name="Wang L."/>
            <person name="Sun Y."/>
            <person name="Donzelli B.G."/>
            <person name="Gibson D.M."/>
            <person name="Nelson D.R."/>
            <person name="Luo J.G."/>
            <person name="Rep M."/>
            <person name="Liu H."/>
            <person name="Yang S."/>
            <person name="Wang J."/>
            <person name="Krasnoff S.B."/>
            <person name="Xu Y."/>
            <person name="Molnar I."/>
            <person name="Lin M."/>
        </authorList>
    </citation>
    <scope>NUCLEOTIDE SEQUENCE [LARGE SCALE GENOMIC DNA]</scope>
    <source>
        <strain evidence="3 4">ARSEF 6962</strain>
    </source>
</reference>
<accession>A0A151GMZ2</accession>
<protein>
    <recommendedName>
        <fullName evidence="2">Gag1-like clamp domain-containing protein</fullName>
    </recommendedName>
</protein>